<dbReference type="EMBL" id="MJAT01000011">
    <property type="protein sequence ID" value="OEH85982.1"/>
    <property type="molecule type" value="Genomic_DNA"/>
</dbReference>
<organism evidence="1 2">
    <name type="scientific">Desulfuribacillus stibiiarsenatis</name>
    <dbReference type="NCBI Taxonomy" id="1390249"/>
    <lineage>
        <taxon>Bacteria</taxon>
        <taxon>Bacillati</taxon>
        <taxon>Bacillota</taxon>
        <taxon>Desulfuribacillia</taxon>
        <taxon>Desulfuribacillales</taxon>
        <taxon>Desulfuribacillaceae</taxon>
        <taxon>Desulfuribacillus</taxon>
    </lineage>
</organism>
<dbReference type="Gene3D" id="1.10.3540.10">
    <property type="entry name" value="uncharacterized protein from magnetospirillum magneticum domain"/>
    <property type="match status" value="1"/>
</dbReference>
<dbReference type="InterPro" id="IPR014948">
    <property type="entry name" value="BrxA"/>
</dbReference>
<dbReference type="InterPro" id="IPR023137">
    <property type="entry name" value="BrxA_sf"/>
</dbReference>
<dbReference type="STRING" id="1390249.BHU72_14975"/>
<evidence type="ECO:0000313" key="2">
    <source>
        <dbReference type="Proteomes" id="UP000095255"/>
    </source>
</evidence>
<evidence type="ECO:0008006" key="3">
    <source>
        <dbReference type="Google" id="ProtNLM"/>
    </source>
</evidence>
<comment type="caution">
    <text evidence="1">The sequence shown here is derived from an EMBL/GenBank/DDBJ whole genome shotgun (WGS) entry which is preliminary data.</text>
</comment>
<evidence type="ECO:0000313" key="1">
    <source>
        <dbReference type="EMBL" id="OEH85982.1"/>
    </source>
</evidence>
<name>A0A1E5L745_9FIRM</name>
<dbReference type="AlphaFoldDB" id="A0A1E5L745"/>
<keyword evidence="2" id="KW-1185">Reference proteome</keyword>
<dbReference type="Pfam" id="PF08849">
    <property type="entry name" value="BrxA"/>
    <property type="match status" value="1"/>
</dbReference>
<reference evidence="1 2" key="1">
    <citation type="submission" date="2016-09" db="EMBL/GenBank/DDBJ databases">
        <title>Desulfuribacillus arsenicus sp. nov., an obligately anaerobic, dissimilatory arsenic- and antimonate-reducing bacterium isolated from anoxic sediments.</title>
        <authorList>
            <person name="Abin C.A."/>
            <person name="Hollibaugh J.T."/>
        </authorList>
    </citation>
    <scope>NUCLEOTIDE SEQUENCE [LARGE SCALE GENOMIC DNA]</scope>
    <source>
        <strain evidence="1 2">MLFW-2</strain>
    </source>
</reference>
<accession>A0A1E5L745</accession>
<dbReference type="Proteomes" id="UP000095255">
    <property type="component" value="Unassembled WGS sequence"/>
</dbReference>
<proteinExistence type="predicted"/>
<dbReference type="RefSeq" id="WP_069701651.1">
    <property type="nucleotide sequence ID" value="NZ_MJAT01000011.1"/>
</dbReference>
<protein>
    <recommendedName>
        <fullName evidence="3">DUF1819 domain-containing protein</fullName>
    </recommendedName>
</protein>
<sequence>MSTELLYSANLTGAAFLFYEFKQVIRLKQEGLNDKEIKDKIVTENVFQYEKTSSLQRMIPTLLRRTEVIDDTLRTMVLEDSMEVGKVINLYAIMKTDRLYYEFMDEVIKEKLHANDHILEKKDINAYFTHKAEQDEKVASWTDKTNNKLKQVFIKILLETGILKDKRTWELNRMLIDEQVKEHLRHIGDEQYISAMGE</sequence>
<gene>
    <name evidence="1" type="ORF">BHU72_14975</name>
</gene>
<dbReference type="OrthoDB" id="3078533at2"/>